<protein>
    <submittedName>
        <fullName evidence="1">Uncharacterized protein</fullName>
    </submittedName>
</protein>
<dbReference type="RefSeq" id="WP_150863014.1">
    <property type="nucleotide sequence ID" value="NZ_VYXP01000002.1"/>
</dbReference>
<evidence type="ECO:0000313" key="2">
    <source>
        <dbReference type="Proteomes" id="UP000325372"/>
    </source>
</evidence>
<sequence>MPRTLSGTIEAAIAEDLTTPVYLVEADLDTPVYWTTSFQVVWNGQNWLPVGVRVGRLNDDTTTLQIPNLDNIGVGLILVDGVRDRLFKIYEYHDGDAVEVYRGYGGESTLDIESASLTLHRTRRDRTHAPRTRVAPPLFTRLPRPGAKITWGDTIITVESE</sequence>
<evidence type="ECO:0000313" key="1">
    <source>
        <dbReference type="EMBL" id="KAA9133453.1"/>
    </source>
</evidence>
<name>A0A5N0TEC8_9GAMM</name>
<reference evidence="1 2" key="1">
    <citation type="submission" date="2019-09" db="EMBL/GenBank/DDBJ databases">
        <title>Wenzhouxiangella sp. Genome sequencing and assembly.</title>
        <authorList>
            <person name="Zhang R."/>
        </authorList>
    </citation>
    <scope>NUCLEOTIDE SEQUENCE [LARGE SCALE GENOMIC DNA]</scope>
    <source>
        <strain evidence="1 2">W260</strain>
    </source>
</reference>
<dbReference type="EMBL" id="VYXP01000002">
    <property type="protein sequence ID" value="KAA9133453.1"/>
    <property type="molecule type" value="Genomic_DNA"/>
</dbReference>
<dbReference type="Proteomes" id="UP000325372">
    <property type="component" value="Unassembled WGS sequence"/>
</dbReference>
<dbReference type="AlphaFoldDB" id="A0A5N0TEC8"/>
<comment type="caution">
    <text evidence="1">The sequence shown here is derived from an EMBL/GenBank/DDBJ whole genome shotgun (WGS) entry which is preliminary data.</text>
</comment>
<accession>A0A5N0TEC8</accession>
<gene>
    <name evidence="1" type="ORF">F3N42_03630</name>
</gene>
<keyword evidence="2" id="KW-1185">Reference proteome</keyword>
<organism evidence="1 2">
    <name type="scientific">Marinihelvus fidelis</name>
    <dbReference type="NCBI Taxonomy" id="2613842"/>
    <lineage>
        <taxon>Bacteria</taxon>
        <taxon>Pseudomonadati</taxon>
        <taxon>Pseudomonadota</taxon>
        <taxon>Gammaproteobacteria</taxon>
        <taxon>Chromatiales</taxon>
        <taxon>Wenzhouxiangellaceae</taxon>
        <taxon>Marinihelvus</taxon>
    </lineage>
</organism>
<proteinExistence type="predicted"/>